<feature type="region of interest" description="Disordered" evidence="11">
    <location>
        <begin position="236"/>
        <end position="334"/>
    </location>
</feature>
<proteinExistence type="inferred from homology"/>
<dbReference type="CDD" id="cd01061">
    <property type="entry name" value="RNase_T2_euk"/>
    <property type="match status" value="1"/>
</dbReference>
<feature type="active site" evidence="9">
    <location>
        <position position="138"/>
    </location>
</feature>
<dbReference type="InterPro" id="IPR001568">
    <property type="entry name" value="RNase_T2-like"/>
</dbReference>
<keyword evidence="12" id="KW-0732">Signal</keyword>
<dbReference type="PROSITE" id="PS00530">
    <property type="entry name" value="RNASE_T2_1"/>
    <property type="match status" value="1"/>
</dbReference>
<dbReference type="GO" id="GO:0016787">
    <property type="term" value="F:hydrolase activity"/>
    <property type="evidence" value="ECO:0007669"/>
    <property type="project" value="UniProtKB-KW"/>
</dbReference>
<evidence type="ECO:0000256" key="4">
    <source>
        <dbReference type="ARBA" id="ARBA00022759"/>
    </source>
</evidence>
<evidence type="ECO:0000256" key="7">
    <source>
        <dbReference type="ARBA" id="ARBA00023180"/>
    </source>
</evidence>
<keyword evidence="8" id="KW-0456">Lyase</keyword>
<dbReference type="InterPro" id="IPR018188">
    <property type="entry name" value="RNase_T2_His_AS_1"/>
</dbReference>
<evidence type="ECO:0000256" key="3">
    <source>
        <dbReference type="ARBA" id="ARBA00022722"/>
    </source>
</evidence>
<feature type="compositionally biased region" description="Low complexity" evidence="11">
    <location>
        <begin position="283"/>
        <end position="319"/>
    </location>
</feature>
<keyword evidence="5" id="KW-0378">Hydrolase</keyword>
<name>A0A9P4JDM6_9PEZI</name>
<dbReference type="Proteomes" id="UP000799439">
    <property type="component" value="Unassembled WGS sequence"/>
</dbReference>
<evidence type="ECO:0000256" key="11">
    <source>
        <dbReference type="SAM" id="MobiDB-lite"/>
    </source>
</evidence>
<dbReference type="EMBL" id="ML996081">
    <property type="protein sequence ID" value="KAF2157705.1"/>
    <property type="molecule type" value="Genomic_DNA"/>
</dbReference>
<comment type="similarity">
    <text evidence="1 10">Belongs to the RNase T2 family.</text>
</comment>
<dbReference type="AlphaFoldDB" id="A0A9P4JDM6"/>
<feature type="active site" evidence="9">
    <location>
        <position position="75"/>
    </location>
</feature>
<keyword evidence="3" id="KW-0540">Nuclease</keyword>
<evidence type="ECO:0000256" key="9">
    <source>
        <dbReference type="PIRSR" id="PIRSR633697-1"/>
    </source>
</evidence>
<evidence type="ECO:0000256" key="5">
    <source>
        <dbReference type="ARBA" id="ARBA00022801"/>
    </source>
</evidence>
<organism evidence="13 14">
    <name type="scientific">Myriangium duriaei CBS 260.36</name>
    <dbReference type="NCBI Taxonomy" id="1168546"/>
    <lineage>
        <taxon>Eukaryota</taxon>
        <taxon>Fungi</taxon>
        <taxon>Dikarya</taxon>
        <taxon>Ascomycota</taxon>
        <taxon>Pezizomycotina</taxon>
        <taxon>Dothideomycetes</taxon>
        <taxon>Dothideomycetidae</taxon>
        <taxon>Myriangiales</taxon>
        <taxon>Myriangiaceae</taxon>
        <taxon>Myriangium</taxon>
    </lineage>
</organism>
<comment type="caution">
    <text evidence="13">The sequence shown here is derived from an EMBL/GenBank/DDBJ whole genome shotgun (WGS) entry which is preliminary data.</text>
</comment>
<dbReference type="FunFam" id="3.90.730.10:FF:000004">
    <property type="entry name" value="Ribonuclease T2-like"/>
    <property type="match status" value="1"/>
</dbReference>
<evidence type="ECO:0000256" key="2">
    <source>
        <dbReference type="ARBA" id="ARBA00012571"/>
    </source>
</evidence>
<dbReference type="SUPFAM" id="SSF55895">
    <property type="entry name" value="Ribonuclease Rh-like"/>
    <property type="match status" value="1"/>
</dbReference>
<dbReference type="Gene3D" id="3.90.730.10">
    <property type="entry name" value="Ribonuclease T2-like"/>
    <property type="match status" value="1"/>
</dbReference>
<dbReference type="GO" id="GO:0006401">
    <property type="term" value="P:RNA catabolic process"/>
    <property type="evidence" value="ECO:0007669"/>
    <property type="project" value="TreeGrafter"/>
</dbReference>
<evidence type="ECO:0000313" key="14">
    <source>
        <dbReference type="Proteomes" id="UP000799439"/>
    </source>
</evidence>
<dbReference type="InterPro" id="IPR036430">
    <property type="entry name" value="RNase_T2-like_sf"/>
</dbReference>
<feature type="signal peptide" evidence="12">
    <location>
        <begin position="1"/>
        <end position="23"/>
    </location>
</feature>
<evidence type="ECO:0000256" key="10">
    <source>
        <dbReference type="RuleBase" id="RU004328"/>
    </source>
</evidence>
<dbReference type="GO" id="GO:0033897">
    <property type="term" value="F:ribonuclease T2 activity"/>
    <property type="evidence" value="ECO:0007669"/>
    <property type="project" value="UniProtKB-EC"/>
</dbReference>
<feature type="compositionally biased region" description="Acidic residues" evidence="11">
    <location>
        <begin position="320"/>
        <end position="334"/>
    </location>
</feature>
<evidence type="ECO:0000256" key="1">
    <source>
        <dbReference type="ARBA" id="ARBA00007469"/>
    </source>
</evidence>
<gene>
    <name evidence="13" type="ORF">K461DRAFT_236112</name>
</gene>
<keyword evidence="4" id="KW-0255">Endonuclease</keyword>
<dbReference type="PANTHER" id="PTHR11240:SF22">
    <property type="entry name" value="RIBONUCLEASE T2"/>
    <property type="match status" value="1"/>
</dbReference>
<reference evidence="13" key="1">
    <citation type="journal article" date="2020" name="Stud. Mycol.">
        <title>101 Dothideomycetes genomes: a test case for predicting lifestyles and emergence of pathogens.</title>
        <authorList>
            <person name="Haridas S."/>
            <person name="Albert R."/>
            <person name="Binder M."/>
            <person name="Bloem J."/>
            <person name="Labutti K."/>
            <person name="Salamov A."/>
            <person name="Andreopoulos B."/>
            <person name="Baker S."/>
            <person name="Barry K."/>
            <person name="Bills G."/>
            <person name="Bluhm B."/>
            <person name="Cannon C."/>
            <person name="Castanera R."/>
            <person name="Culley D."/>
            <person name="Daum C."/>
            <person name="Ezra D."/>
            <person name="Gonzalez J."/>
            <person name="Henrissat B."/>
            <person name="Kuo A."/>
            <person name="Liang C."/>
            <person name="Lipzen A."/>
            <person name="Lutzoni F."/>
            <person name="Magnuson J."/>
            <person name="Mondo S."/>
            <person name="Nolan M."/>
            <person name="Ohm R."/>
            <person name="Pangilinan J."/>
            <person name="Park H.-J."/>
            <person name="Ramirez L."/>
            <person name="Alfaro M."/>
            <person name="Sun H."/>
            <person name="Tritt A."/>
            <person name="Yoshinaga Y."/>
            <person name="Zwiers L.-H."/>
            <person name="Turgeon B."/>
            <person name="Goodwin S."/>
            <person name="Spatafora J."/>
            <person name="Crous P."/>
            <person name="Grigoriev I."/>
        </authorList>
    </citation>
    <scope>NUCLEOTIDE SEQUENCE</scope>
    <source>
        <strain evidence="13">CBS 260.36</strain>
    </source>
</reference>
<evidence type="ECO:0000256" key="12">
    <source>
        <dbReference type="SAM" id="SignalP"/>
    </source>
</evidence>
<dbReference type="PROSITE" id="PS00531">
    <property type="entry name" value="RNASE_T2_2"/>
    <property type="match status" value="1"/>
</dbReference>
<evidence type="ECO:0000313" key="13">
    <source>
        <dbReference type="EMBL" id="KAF2157705.1"/>
    </source>
</evidence>
<feature type="compositionally biased region" description="Low complexity" evidence="11">
    <location>
        <begin position="259"/>
        <end position="274"/>
    </location>
</feature>
<dbReference type="GO" id="GO:0005576">
    <property type="term" value="C:extracellular region"/>
    <property type="evidence" value="ECO:0007669"/>
    <property type="project" value="TreeGrafter"/>
</dbReference>
<dbReference type="PROSITE" id="PS51257">
    <property type="entry name" value="PROKAR_LIPOPROTEIN"/>
    <property type="match status" value="1"/>
</dbReference>
<dbReference type="GO" id="GO:0003723">
    <property type="term" value="F:RNA binding"/>
    <property type="evidence" value="ECO:0007669"/>
    <property type="project" value="InterPro"/>
</dbReference>
<evidence type="ECO:0000256" key="8">
    <source>
        <dbReference type="ARBA" id="ARBA00023239"/>
    </source>
</evidence>
<dbReference type="PANTHER" id="PTHR11240">
    <property type="entry name" value="RIBONUCLEASE T2"/>
    <property type="match status" value="1"/>
</dbReference>
<evidence type="ECO:0000256" key="6">
    <source>
        <dbReference type="ARBA" id="ARBA00023157"/>
    </source>
</evidence>
<keyword evidence="14" id="KW-1185">Reference proteome</keyword>
<dbReference type="InterPro" id="IPR033130">
    <property type="entry name" value="RNase_T2_His_AS_2"/>
</dbReference>
<feature type="chain" id="PRO_5040316841" description="ribonuclease T2" evidence="12">
    <location>
        <begin position="24"/>
        <end position="334"/>
    </location>
</feature>
<feature type="active site" evidence="9">
    <location>
        <position position="134"/>
    </location>
</feature>
<dbReference type="InterPro" id="IPR033697">
    <property type="entry name" value="Ribonuclease_T2_eukaryotic"/>
</dbReference>
<keyword evidence="6" id="KW-1015">Disulfide bond</keyword>
<dbReference type="Pfam" id="PF00445">
    <property type="entry name" value="Ribonuclease_T2"/>
    <property type="match status" value="1"/>
</dbReference>
<protein>
    <recommendedName>
        <fullName evidence="2">ribonuclease T2</fullName>
        <ecNumber evidence="2">4.6.1.19</ecNumber>
    </recommendedName>
</protein>
<feature type="compositionally biased region" description="Polar residues" evidence="11">
    <location>
        <begin position="243"/>
        <end position="258"/>
    </location>
</feature>
<accession>A0A9P4JDM6</accession>
<sequence length="334" mass="34868">MKHLKSSSAVTALVAAAASHVSATVVSCPSDAPLSCQNTTAIENTCCTEVHGQVLQTQFWDADPATGPQDSWTVHGLWPDNCDGSYPQNCDSSRAYTNISCILAGSQKGQATLDFMNTYWKDQNGDDETFWAHEWGKHGTCYSTLEPKCFTNNNDFEDVVDFFTQTVTLFKSLPTYKWLADAGITPDDSKEYSTDDVLAALQKNRGVGAIISCEKGKLSQVEYTFSVKGSIADGTFQPAEPPSSKNNCGSSLSYPPKNSGSSKSGSGASCSAGDGSSGGDGTTTGESSPATTDAAATTTATTDAGIDATTTAIDAAQTTDDGDAGDDSGDFGGW</sequence>
<dbReference type="OrthoDB" id="435754at2759"/>
<dbReference type="EC" id="4.6.1.19" evidence="2"/>
<keyword evidence="7" id="KW-0325">Glycoprotein</keyword>